<accession>N0D514</accession>
<dbReference type="EMBL" id="CP005080">
    <property type="protein sequence ID" value="AGK80417.1"/>
    <property type="molecule type" value="Genomic_DNA"/>
</dbReference>
<organism evidence="2 3">
    <name type="scientific">Streptomyces microflavus DSM 40593</name>
    <dbReference type="NCBI Taxonomy" id="1303692"/>
    <lineage>
        <taxon>Bacteria</taxon>
        <taxon>Bacillati</taxon>
        <taxon>Actinomycetota</taxon>
        <taxon>Actinomycetes</taxon>
        <taxon>Kitasatosporales</taxon>
        <taxon>Streptomycetaceae</taxon>
        <taxon>Streptomyces</taxon>
    </lineage>
</organism>
<evidence type="ECO:0000256" key="1">
    <source>
        <dbReference type="SAM" id="SignalP"/>
    </source>
</evidence>
<proteinExistence type="predicted"/>
<feature type="chain" id="PRO_5039109110" evidence="1">
    <location>
        <begin position="22"/>
        <end position="48"/>
    </location>
</feature>
<dbReference type="HOGENOM" id="CLU_3158281_0_0_11"/>
<name>N0D514_STRMI</name>
<feature type="signal peptide" evidence="1">
    <location>
        <begin position="1"/>
        <end position="21"/>
    </location>
</feature>
<gene>
    <name evidence="2" type="ORF">SFUL_5529</name>
</gene>
<dbReference type="PATRIC" id="fig|1303692.3.peg.5554"/>
<sequence>MRLFRLALAIASSALAFSAAAEGDTFAAVCWTVVTVRIVMNASAEDSR</sequence>
<reference evidence="2 3" key="1">
    <citation type="submission" date="2013-04" db="EMBL/GenBank/DDBJ databases">
        <title>Complete genome sequence of Streptomyces fulvissimus.</title>
        <authorList>
            <person name="Myronovskyi M."/>
            <person name="Tokovenko B."/>
            <person name="Manderscheid N."/>
            <person name="Petzke L."/>
            <person name="Luzhetskyy A."/>
        </authorList>
    </citation>
    <scope>NUCLEOTIDE SEQUENCE [LARGE SCALE GENOMIC DNA]</scope>
    <source>
        <strain evidence="2 3">DSM 40593</strain>
    </source>
</reference>
<protein>
    <submittedName>
        <fullName evidence="2">Uncharacterized protein</fullName>
    </submittedName>
</protein>
<dbReference type="Proteomes" id="UP000013304">
    <property type="component" value="Chromosome"/>
</dbReference>
<dbReference type="AlphaFoldDB" id="N0D514"/>
<keyword evidence="1" id="KW-0732">Signal</keyword>
<evidence type="ECO:0000313" key="3">
    <source>
        <dbReference type="Proteomes" id="UP000013304"/>
    </source>
</evidence>
<evidence type="ECO:0000313" key="2">
    <source>
        <dbReference type="EMBL" id="AGK80417.1"/>
    </source>
</evidence>
<dbReference type="KEGG" id="sfi:SFUL_5529"/>
<dbReference type="RefSeq" id="WP_015611720.1">
    <property type="nucleotide sequence ID" value="NC_021177.1"/>
</dbReference>